<dbReference type="EMBL" id="JAROAV010000024">
    <property type="protein sequence ID" value="MDF8264125.1"/>
    <property type="molecule type" value="Genomic_DNA"/>
</dbReference>
<organism evidence="1 2">
    <name type="scientific">Luteipulveratus flavus</name>
    <dbReference type="NCBI Taxonomy" id="3031728"/>
    <lineage>
        <taxon>Bacteria</taxon>
        <taxon>Bacillati</taxon>
        <taxon>Actinomycetota</taxon>
        <taxon>Actinomycetes</taxon>
        <taxon>Micrococcales</taxon>
        <taxon>Dermacoccaceae</taxon>
        <taxon>Luteipulveratus</taxon>
    </lineage>
</organism>
<dbReference type="NCBIfam" id="TIGR03083">
    <property type="entry name" value="maleylpyruvate isomerase family mycothiol-dependent enzyme"/>
    <property type="match status" value="1"/>
</dbReference>
<sequence length="217" mass="23053">MPGPAAHERQALSDSFERIGPDAPTLCAGWSTRDLLVHLIVRESRPDAAAALILPPLAGHARSVSAKIAARPWDALVETFRNGPPRLSPFALPGVDERANVGELFVHHEDVLRAQDPTARRTLSPDLQRALWKGLPVLGRLTLRSVPVGVRARCEGYGERTLRSARSGGGTVALVGRPGEVVLQISGRAGNDGDRVDVDVQGEAAAVTAFRTASTGM</sequence>
<dbReference type="InterPro" id="IPR017519">
    <property type="entry name" value="CHP03085"/>
</dbReference>
<dbReference type="RefSeq" id="WP_275238554.1">
    <property type="nucleotide sequence ID" value="NZ_JARFJC010000026.1"/>
</dbReference>
<dbReference type="SUPFAM" id="SSF109854">
    <property type="entry name" value="DinB/YfiT-like putative metalloenzymes"/>
    <property type="match status" value="1"/>
</dbReference>
<dbReference type="Proteomes" id="UP001528912">
    <property type="component" value="Unassembled WGS sequence"/>
</dbReference>
<dbReference type="NCBIfam" id="TIGR03085">
    <property type="entry name" value="TIGR03085 family metal-binding protein"/>
    <property type="match status" value="1"/>
</dbReference>
<protein>
    <submittedName>
        <fullName evidence="1">TIGR03085 family metal-binding protein</fullName>
    </submittedName>
</protein>
<evidence type="ECO:0000313" key="2">
    <source>
        <dbReference type="Proteomes" id="UP001528912"/>
    </source>
</evidence>
<dbReference type="InterPro" id="IPR017517">
    <property type="entry name" value="Maleyloyr_isom"/>
</dbReference>
<dbReference type="InterPro" id="IPR034660">
    <property type="entry name" value="DinB/YfiT-like"/>
</dbReference>
<evidence type="ECO:0000313" key="1">
    <source>
        <dbReference type="EMBL" id="MDF8264125.1"/>
    </source>
</evidence>
<proteinExistence type="predicted"/>
<name>A0ABT6C5G3_9MICO</name>
<reference evidence="1 2" key="1">
    <citation type="submission" date="2023-03" db="EMBL/GenBank/DDBJ databases">
        <title>YIM 133296 draft genome.</title>
        <authorList>
            <person name="Xiong L."/>
        </authorList>
    </citation>
    <scope>NUCLEOTIDE SEQUENCE [LARGE SCALE GENOMIC DNA]</scope>
    <source>
        <strain evidence="1 2">YIM 133296</strain>
    </source>
</reference>
<accession>A0ABT6C5G3</accession>
<comment type="caution">
    <text evidence="1">The sequence shown here is derived from an EMBL/GenBank/DDBJ whole genome shotgun (WGS) entry which is preliminary data.</text>
</comment>
<gene>
    <name evidence="1" type="ORF">P4R38_07730</name>
</gene>
<keyword evidence="2" id="KW-1185">Reference proteome</keyword>